<dbReference type="GO" id="GO:0008270">
    <property type="term" value="F:zinc ion binding"/>
    <property type="evidence" value="ECO:0007669"/>
    <property type="project" value="InterPro"/>
</dbReference>
<dbReference type="InterPro" id="IPR013154">
    <property type="entry name" value="ADH-like_N"/>
</dbReference>
<evidence type="ECO:0000256" key="3">
    <source>
        <dbReference type="ARBA" id="ARBA00023002"/>
    </source>
</evidence>
<dbReference type="InterPro" id="IPR002328">
    <property type="entry name" value="ADH_Zn_CS"/>
</dbReference>
<dbReference type="EC" id="1.1.1.103" evidence="6"/>
<reference evidence="6 7" key="1">
    <citation type="journal article" date="2013" name="Genome Announc.">
        <title>Draft Genome Sequence of the Cellulolytic, Mesophilic, Anaerobic Bacterium Clostridium termitidis Strain CT1112 (DSM 5398).</title>
        <authorList>
            <person name="Lal S."/>
            <person name="Ramachandran U."/>
            <person name="Zhang X."/>
            <person name="Munir R."/>
            <person name="Sparling R."/>
            <person name="Levin D.B."/>
        </authorList>
    </citation>
    <scope>NUCLEOTIDE SEQUENCE [LARGE SCALE GENOMIC DNA]</scope>
    <source>
        <strain evidence="6 7">CT1112</strain>
    </source>
</reference>
<dbReference type="PATRIC" id="fig|1195236.3.peg.159"/>
<keyword evidence="7" id="KW-1185">Reference proteome</keyword>
<evidence type="ECO:0000259" key="5">
    <source>
        <dbReference type="SMART" id="SM00829"/>
    </source>
</evidence>
<dbReference type="PANTHER" id="PTHR43401">
    <property type="entry name" value="L-THREONINE 3-DEHYDROGENASE"/>
    <property type="match status" value="1"/>
</dbReference>
<dbReference type="Proteomes" id="UP000014155">
    <property type="component" value="Unassembled WGS sequence"/>
</dbReference>
<dbReference type="InterPro" id="IPR036291">
    <property type="entry name" value="NAD(P)-bd_dom_sf"/>
</dbReference>
<sequence length="344" mass="37356">MKAIQKTAGKPGAQFVELEIPRPGRNEVLVQVKASALCRSDVDVYEWTQLVQNAHYKLPFTMGHEFSGLVIEAGADVKGIRAGDRVAGETHIPCGCCNTCRTGNQHICRNNMGVIGRSFDGCFAQYIKIPEIAAVKLPDSLTYRQGALLEPFTTAMHALSKANPSGSSIAILGMGTIGLMAVELAKFLGSTKIFAMGNNELRLAESRRLGADVAINGSREDFVQAIMRETNGVGVASIIDMTGNEDVINKSVEALKVAGTLVHVGMVPKPLTFNNYMYGVVYKELNVTGIFGRRMFESWETVLSILSTGRIGLDNYIGKVTELENFEQAIADFRGVTGRIIFEL</sequence>
<name>S0FQJ3_RUMCE</name>
<dbReference type="PROSITE" id="PS00059">
    <property type="entry name" value="ADH_ZINC"/>
    <property type="match status" value="1"/>
</dbReference>
<dbReference type="Pfam" id="PF08240">
    <property type="entry name" value="ADH_N"/>
    <property type="match status" value="1"/>
</dbReference>
<dbReference type="InterPro" id="IPR011032">
    <property type="entry name" value="GroES-like_sf"/>
</dbReference>
<evidence type="ECO:0000313" key="6">
    <source>
        <dbReference type="EMBL" id="EMS74117.1"/>
    </source>
</evidence>
<dbReference type="AlphaFoldDB" id="S0FQJ3"/>
<evidence type="ECO:0000256" key="1">
    <source>
        <dbReference type="ARBA" id="ARBA00022723"/>
    </source>
</evidence>
<dbReference type="InterPro" id="IPR050129">
    <property type="entry name" value="Zn_alcohol_dh"/>
</dbReference>
<evidence type="ECO:0000313" key="7">
    <source>
        <dbReference type="Proteomes" id="UP000014155"/>
    </source>
</evidence>
<dbReference type="Gene3D" id="3.90.180.10">
    <property type="entry name" value="Medium-chain alcohol dehydrogenases, catalytic domain"/>
    <property type="match status" value="1"/>
</dbReference>
<keyword evidence="3 6" id="KW-0560">Oxidoreductase</keyword>
<proteinExistence type="inferred from homology"/>
<comment type="caution">
    <text evidence="6">The sequence shown here is derived from an EMBL/GenBank/DDBJ whole genome shotgun (WGS) entry which is preliminary data.</text>
</comment>
<dbReference type="SUPFAM" id="SSF50129">
    <property type="entry name" value="GroES-like"/>
    <property type="match status" value="1"/>
</dbReference>
<evidence type="ECO:0000256" key="4">
    <source>
        <dbReference type="RuleBase" id="RU361277"/>
    </source>
</evidence>
<organism evidence="6 7">
    <name type="scientific">Ruminiclostridium cellobioparum subsp. termitidis CT1112</name>
    <dbReference type="NCBI Taxonomy" id="1195236"/>
    <lineage>
        <taxon>Bacteria</taxon>
        <taxon>Bacillati</taxon>
        <taxon>Bacillota</taxon>
        <taxon>Clostridia</taxon>
        <taxon>Eubacteriales</taxon>
        <taxon>Oscillospiraceae</taxon>
        <taxon>Ruminiclostridium</taxon>
    </lineage>
</organism>
<dbReference type="InterPro" id="IPR020843">
    <property type="entry name" value="ER"/>
</dbReference>
<comment type="cofactor">
    <cofactor evidence="4">
        <name>Zn(2+)</name>
        <dbReference type="ChEBI" id="CHEBI:29105"/>
    </cofactor>
</comment>
<feature type="domain" description="Enoyl reductase (ER)" evidence="5">
    <location>
        <begin position="12"/>
        <end position="342"/>
    </location>
</feature>
<dbReference type="PANTHER" id="PTHR43401:SF2">
    <property type="entry name" value="L-THREONINE 3-DEHYDROGENASE"/>
    <property type="match status" value="1"/>
</dbReference>
<dbReference type="eggNOG" id="COG1063">
    <property type="taxonomic scope" value="Bacteria"/>
</dbReference>
<protein>
    <submittedName>
        <fullName evidence="6">L-threonine 3-dehydrogenase</fullName>
        <ecNumber evidence="6">1.1.1.103</ecNumber>
    </submittedName>
</protein>
<dbReference type="InterPro" id="IPR013149">
    <property type="entry name" value="ADH-like_C"/>
</dbReference>
<dbReference type="STRING" id="1195236.CTER_2915"/>
<dbReference type="GO" id="GO:0008743">
    <property type="term" value="F:L-threonine 3-dehydrogenase activity"/>
    <property type="evidence" value="ECO:0007669"/>
    <property type="project" value="UniProtKB-EC"/>
</dbReference>
<dbReference type="Gene3D" id="3.40.50.720">
    <property type="entry name" value="NAD(P)-binding Rossmann-like Domain"/>
    <property type="match status" value="1"/>
</dbReference>
<dbReference type="RefSeq" id="WP_004622915.1">
    <property type="nucleotide sequence ID" value="NZ_AORV01000005.1"/>
</dbReference>
<gene>
    <name evidence="6" type="ORF">CTER_2915</name>
</gene>
<dbReference type="SUPFAM" id="SSF51735">
    <property type="entry name" value="NAD(P)-binding Rossmann-fold domains"/>
    <property type="match status" value="1"/>
</dbReference>
<keyword evidence="1 4" id="KW-0479">Metal-binding</keyword>
<accession>S0FQJ3</accession>
<dbReference type="Pfam" id="PF00107">
    <property type="entry name" value="ADH_zinc_N"/>
    <property type="match status" value="1"/>
</dbReference>
<dbReference type="SMART" id="SM00829">
    <property type="entry name" value="PKS_ER"/>
    <property type="match status" value="1"/>
</dbReference>
<evidence type="ECO:0000256" key="2">
    <source>
        <dbReference type="ARBA" id="ARBA00022833"/>
    </source>
</evidence>
<keyword evidence="2 4" id="KW-0862">Zinc</keyword>
<comment type="similarity">
    <text evidence="4">Belongs to the zinc-containing alcohol dehydrogenase family.</text>
</comment>
<dbReference type="EMBL" id="AORV01000005">
    <property type="protein sequence ID" value="EMS74117.1"/>
    <property type="molecule type" value="Genomic_DNA"/>
</dbReference>